<organism evidence="2 3">
    <name type="scientific">Candidatus Daviesbacteria bacterium RIFCSPLOWO2_01_FULL_39_12</name>
    <dbReference type="NCBI Taxonomy" id="1797785"/>
    <lineage>
        <taxon>Bacteria</taxon>
        <taxon>Candidatus Daviesiibacteriota</taxon>
    </lineage>
</organism>
<protein>
    <submittedName>
        <fullName evidence="2">Uncharacterized protein</fullName>
    </submittedName>
</protein>
<evidence type="ECO:0000313" key="2">
    <source>
        <dbReference type="EMBL" id="OGE43855.1"/>
    </source>
</evidence>
<feature type="transmembrane region" description="Helical" evidence="1">
    <location>
        <begin position="7"/>
        <end position="26"/>
    </location>
</feature>
<keyword evidence="1" id="KW-0472">Membrane</keyword>
<comment type="caution">
    <text evidence="2">The sequence shown here is derived from an EMBL/GenBank/DDBJ whole genome shotgun (WGS) entry which is preliminary data.</text>
</comment>
<evidence type="ECO:0000256" key="1">
    <source>
        <dbReference type="SAM" id="Phobius"/>
    </source>
</evidence>
<evidence type="ECO:0000313" key="3">
    <source>
        <dbReference type="Proteomes" id="UP000178565"/>
    </source>
</evidence>
<dbReference type="Proteomes" id="UP000178565">
    <property type="component" value="Unassembled WGS sequence"/>
</dbReference>
<sequence length="216" mass="24525">MQKGFSVPLLLAGVLIVALLFGWYLLNSLNKGQQSNNFSLSPVDSVEKKNNLYTNSSLGFEFQYPDDKGWTVLEDSEEGFNKRGNGDFRKNFTGYVGYEPGKLLGATVVLNNENNFDTSPLTVWVFDNPDNLSVDGWFDRYWYYPFLWGVFDPVSKGHVVMDQEATVSGQIAKYKIISYQIGSPKYVYLSNNGKIYLFRIIGEIGDQILQSFKLLE</sequence>
<keyword evidence="1" id="KW-1133">Transmembrane helix</keyword>
<gene>
    <name evidence="2" type="ORF">A3B45_02385</name>
</gene>
<dbReference type="STRING" id="1797785.A3B45_02385"/>
<proteinExistence type="predicted"/>
<keyword evidence="1" id="KW-0812">Transmembrane</keyword>
<accession>A0A1F5KSQ0</accession>
<name>A0A1F5KSQ0_9BACT</name>
<dbReference type="EMBL" id="MFDM01000011">
    <property type="protein sequence ID" value="OGE43855.1"/>
    <property type="molecule type" value="Genomic_DNA"/>
</dbReference>
<reference evidence="2 3" key="1">
    <citation type="journal article" date="2016" name="Nat. Commun.">
        <title>Thousands of microbial genomes shed light on interconnected biogeochemical processes in an aquifer system.</title>
        <authorList>
            <person name="Anantharaman K."/>
            <person name="Brown C.T."/>
            <person name="Hug L.A."/>
            <person name="Sharon I."/>
            <person name="Castelle C.J."/>
            <person name="Probst A.J."/>
            <person name="Thomas B.C."/>
            <person name="Singh A."/>
            <person name="Wilkins M.J."/>
            <person name="Karaoz U."/>
            <person name="Brodie E.L."/>
            <person name="Williams K.H."/>
            <person name="Hubbard S.S."/>
            <person name="Banfield J.F."/>
        </authorList>
    </citation>
    <scope>NUCLEOTIDE SEQUENCE [LARGE SCALE GENOMIC DNA]</scope>
</reference>
<dbReference type="AlphaFoldDB" id="A0A1F5KSQ0"/>